<feature type="signal peptide" evidence="3">
    <location>
        <begin position="1"/>
        <end position="20"/>
    </location>
</feature>
<name>K0TDF1_THAOC</name>
<evidence type="ECO:0000256" key="2">
    <source>
        <dbReference type="SAM" id="Phobius"/>
    </source>
</evidence>
<keyword evidence="2" id="KW-1133">Transmembrane helix</keyword>
<gene>
    <name evidence="4" type="ORF">THAOC_03150</name>
</gene>
<evidence type="ECO:0000313" key="5">
    <source>
        <dbReference type="Proteomes" id="UP000266841"/>
    </source>
</evidence>
<dbReference type="EMBL" id="AGNL01003111">
    <property type="protein sequence ID" value="EJK75144.1"/>
    <property type="molecule type" value="Genomic_DNA"/>
</dbReference>
<protein>
    <submittedName>
        <fullName evidence="4">Uncharacterized protein</fullName>
    </submittedName>
</protein>
<dbReference type="OrthoDB" id="45749at2759"/>
<dbReference type="AlphaFoldDB" id="K0TDF1"/>
<accession>K0TDF1</accession>
<feature type="chain" id="PRO_5003838374" evidence="3">
    <location>
        <begin position="21"/>
        <end position="148"/>
    </location>
</feature>
<evidence type="ECO:0000256" key="3">
    <source>
        <dbReference type="SAM" id="SignalP"/>
    </source>
</evidence>
<evidence type="ECO:0000256" key="1">
    <source>
        <dbReference type="SAM" id="MobiDB-lite"/>
    </source>
</evidence>
<sequence>MLRGAFIVFAAVVLALSADSFTVPAPQRASSNCSSPALGKAKTSQKNGRPFARRRHGASALYDLKNYGTDDTLGTKQGVYLFGLVGLLCVWIFSVPVEFRRARMCSEEQVKTAAPEKHCMTFGDWRQGISDYYSNGGGVNFDFSIEGK</sequence>
<keyword evidence="2" id="KW-0472">Membrane</keyword>
<proteinExistence type="predicted"/>
<feature type="region of interest" description="Disordered" evidence="1">
    <location>
        <begin position="24"/>
        <end position="49"/>
    </location>
</feature>
<feature type="transmembrane region" description="Helical" evidence="2">
    <location>
        <begin position="79"/>
        <end position="99"/>
    </location>
</feature>
<keyword evidence="3" id="KW-0732">Signal</keyword>
<keyword evidence="2" id="KW-0812">Transmembrane</keyword>
<organism evidence="4 5">
    <name type="scientific">Thalassiosira oceanica</name>
    <name type="common">Marine diatom</name>
    <dbReference type="NCBI Taxonomy" id="159749"/>
    <lineage>
        <taxon>Eukaryota</taxon>
        <taxon>Sar</taxon>
        <taxon>Stramenopiles</taxon>
        <taxon>Ochrophyta</taxon>
        <taxon>Bacillariophyta</taxon>
        <taxon>Coscinodiscophyceae</taxon>
        <taxon>Thalassiosirophycidae</taxon>
        <taxon>Thalassiosirales</taxon>
        <taxon>Thalassiosiraceae</taxon>
        <taxon>Thalassiosira</taxon>
    </lineage>
</organism>
<comment type="caution">
    <text evidence="4">The sequence shown here is derived from an EMBL/GenBank/DDBJ whole genome shotgun (WGS) entry which is preliminary data.</text>
</comment>
<evidence type="ECO:0000313" key="4">
    <source>
        <dbReference type="EMBL" id="EJK75144.1"/>
    </source>
</evidence>
<dbReference type="Proteomes" id="UP000266841">
    <property type="component" value="Unassembled WGS sequence"/>
</dbReference>
<reference evidence="4 5" key="1">
    <citation type="journal article" date="2012" name="Genome Biol.">
        <title>Genome and low-iron response of an oceanic diatom adapted to chronic iron limitation.</title>
        <authorList>
            <person name="Lommer M."/>
            <person name="Specht M."/>
            <person name="Roy A.S."/>
            <person name="Kraemer L."/>
            <person name="Andreson R."/>
            <person name="Gutowska M.A."/>
            <person name="Wolf J."/>
            <person name="Bergner S.V."/>
            <person name="Schilhabel M.B."/>
            <person name="Klostermeier U.C."/>
            <person name="Beiko R.G."/>
            <person name="Rosenstiel P."/>
            <person name="Hippler M."/>
            <person name="Laroche J."/>
        </authorList>
    </citation>
    <scope>NUCLEOTIDE SEQUENCE [LARGE SCALE GENOMIC DNA]</scope>
    <source>
        <strain evidence="4 5">CCMP1005</strain>
    </source>
</reference>
<keyword evidence="5" id="KW-1185">Reference proteome</keyword>